<feature type="non-terminal residue" evidence="2">
    <location>
        <position position="90"/>
    </location>
</feature>
<feature type="region of interest" description="Disordered" evidence="1">
    <location>
        <begin position="1"/>
        <end position="53"/>
    </location>
</feature>
<organism evidence="2 3">
    <name type="scientific">Brenthis ino</name>
    <name type="common">lesser marbled fritillary</name>
    <dbReference type="NCBI Taxonomy" id="405034"/>
    <lineage>
        <taxon>Eukaryota</taxon>
        <taxon>Metazoa</taxon>
        <taxon>Ecdysozoa</taxon>
        <taxon>Arthropoda</taxon>
        <taxon>Hexapoda</taxon>
        <taxon>Insecta</taxon>
        <taxon>Pterygota</taxon>
        <taxon>Neoptera</taxon>
        <taxon>Endopterygota</taxon>
        <taxon>Lepidoptera</taxon>
        <taxon>Glossata</taxon>
        <taxon>Ditrysia</taxon>
        <taxon>Papilionoidea</taxon>
        <taxon>Nymphalidae</taxon>
        <taxon>Heliconiinae</taxon>
        <taxon>Argynnini</taxon>
        <taxon>Brenthis</taxon>
    </lineage>
</organism>
<evidence type="ECO:0000313" key="2">
    <source>
        <dbReference type="EMBL" id="CAH0727709.1"/>
    </source>
</evidence>
<evidence type="ECO:0000256" key="1">
    <source>
        <dbReference type="SAM" id="MobiDB-lite"/>
    </source>
</evidence>
<evidence type="ECO:0000313" key="3">
    <source>
        <dbReference type="Proteomes" id="UP000838878"/>
    </source>
</evidence>
<gene>
    <name evidence="2" type="ORF">BINO364_LOCUS13013</name>
</gene>
<dbReference type="OrthoDB" id="7456009at2759"/>
<dbReference type="AlphaFoldDB" id="A0A8J9YED7"/>
<dbReference type="Proteomes" id="UP000838878">
    <property type="component" value="Chromosome 7"/>
</dbReference>
<accession>A0A8J9YED7</accession>
<protein>
    <submittedName>
        <fullName evidence="2">Uncharacterized protein</fullName>
    </submittedName>
</protein>
<keyword evidence="3" id="KW-1185">Reference proteome</keyword>
<sequence length="90" mass="10237">MYSGGHAPAKPAESRAGTRCRAVEAERVRRKRPGESGRPAPTPSRVAHLPRRSVHRHTPAWRLVLRARRHPPYSREPCATFFAFPTITFR</sequence>
<name>A0A8J9YED7_9NEOP</name>
<proteinExistence type="predicted"/>
<dbReference type="EMBL" id="OV170227">
    <property type="protein sequence ID" value="CAH0727709.1"/>
    <property type="molecule type" value="Genomic_DNA"/>
</dbReference>
<reference evidence="2" key="1">
    <citation type="submission" date="2021-12" db="EMBL/GenBank/DDBJ databases">
        <authorList>
            <person name="Martin H S."/>
        </authorList>
    </citation>
    <scope>NUCLEOTIDE SEQUENCE</scope>
</reference>